<evidence type="ECO:0008006" key="21">
    <source>
        <dbReference type="Google" id="ProtNLM"/>
    </source>
</evidence>
<sequence length="1396" mass="157700">FHRWRGIHTSGVVWLFLLIAVVCSSPTFYSYSFVLRPDYYYEFISYLVYFSALLVLFLLSCFADSLPKYTLTASESDAAEVVSPESDVQQDSPEIEASFLSKLTFWWFNGLAIKGYRKGLTSSDLWKLNEDNKTNTIAPQFDKNWLKQLPKSRTESQNMVSYHNNEAKIETKVIKPTKNPGVVTTLMKTFGSYFMTGAVFKLLHDLLQFVSPQLLKMLIVFVSKPSALEPVWHGYFIALILFLTACVQSLMLNYYFNVMFVIGMRVRTALTSAIYRKSLNLSNSARKGTTTGEIVNLMSVDAQRFVDLLTFINLVWSAPLQIFLALFFLWQELGPSVLAGLAVMILMLPLNALLATYQRKLQIKQMKEKDERVKTMNEILNGIRVIKLYAWEKSFMENVFRIRNIELTNLRNMAYLSCVSTFLWTCAPFLVSLVTFALYVLIDENNVLDAQKAFVSLALFNLLRFPMTMLPQMITFIVMTSVSVKRLNKFFNSSQLEKYVTKNEDTDAITIERGTFTWNTKAESDSTDKTGDEDKTDIPVANTLIDINLKIPKGSLVAVVGSVGSGKSSLISAILGEMDCVSGNVNINGSSKIAYVSQQAWIQNATLKNNIVFGNKVEKQKYDKIIKSCALGPDLAMLPGGDNTEIGEKGINLSGGQKQRVSVARACYSDADIVLMDDPLSAVDSHVAKHMFEKVLSNDKGFLREKTRLLITNNLSFLPFVDSVVVVKDGRIHETGTYEQLMANKGDFSDFIQEFSTEHKESNGPMLLNRQESVISEKMGRSLSIEKDAEIEKTKLIETEKTETGKVKFSIYMRYFKALTWLWLVIVVIGMVGMQLASVGSNVWLAVWSNDKPINGTQDTDQRNMRLGVYGLLGAAQAFLVMFAAYGMARGTVIASRSLHNSLLDRILRSPMSFFDTTPQGRIVNRFSKDIDVVDSTIPHTIRGWMLCLLQVVATFLLIGYETPIFLVFIAPIGFFYYFIQKFYVSTSRQLKRLEVITICLCEQSVTRSPIYSHFSETLSGVSTIRAYDSTRRFIAESNQKVDYNQVFYYPSVCANRWLGIRLELCGNFITLFASVFAVYYRDDFRSNPGFVGLIITYALSVTQTLNWLVRMTSEMETNIVSVERINEYCDNPTEAEWESDANNKPPNEWPNNGLIEFDNYSIRYRPGLDLVLRDINTKIEPLEKIGIVGRTGAGKSSLTLGLFRLLEAANGKIIIDGIDISKLGLHDLRSRLTIIPQDPILFSGTIRTNLDPFKIYTDDQIWTALEHSHLKHHIKGLDAELEHKVTEGGENLSLGQRQLICLARALLRKSRILVLDEATAAVDLETDSLIQTTIRKEFKDCTILTIAHRLNTIMDSNRVLVLEKGLVGEFDSPNNLLQNQNTIFYSLAKDARLIN</sequence>
<evidence type="ECO:0000256" key="1">
    <source>
        <dbReference type="ARBA" id="ARBA00004128"/>
    </source>
</evidence>
<feature type="domain" description="ABC transporter" evidence="17">
    <location>
        <begin position="1156"/>
        <end position="1390"/>
    </location>
</feature>
<dbReference type="FunFam" id="3.40.50.300:FF:000997">
    <property type="entry name" value="Multidrug resistance-associated protein 1"/>
    <property type="match status" value="1"/>
</dbReference>
<evidence type="ECO:0000256" key="2">
    <source>
        <dbReference type="ARBA" id="ARBA00004651"/>
    </source>
</evidence>
<comment type="subcellular location">
    <subcellularLocation>
        <location evidence="2">Cell membrane</location>
        <topology evidence="2">Multi-pass membrane protein</topology>
    </subcellularLocation>
    <subcellularLocation>
        <location evidence="1">Vacuole membrane</location>
        <topology evidence="1">Multi-pass membrane protein</topology>
    </subcellularLocation>
</comment>
<name>A0A7R9KRM5_9ACAR</name>
<accession>A0A7R9KRM5</accession>
<dbReference type="SUPFAM" id="SSF52540">
    <property type="entry name" value="P-loop containing nucleoside triphosphate hydrolases"/>
    <property type="match status" value="2"/>
</dbReference>
<proteinExistence type="inferred from homology"/>
<dbReference type="InterPro" id="IPR036640">
    <property type="entry name" value="ABC1_TM_sf"/>
</dbReference>
<dbReference type="GO" id="GO:0005774">
    <property type="term" value="C:vacuolar membrane"/>
    <property type="evidence" value="ECO:0007669"/>
    <property type="project" value="UniProtKB-SubCell"/>
</dbReference>
<dbReference type="PROSITE" id="PS00211">
    <property type="entry name" value="ABC_TRANSPORTER_1"/>
    <property type="match status" value="1"/>
</dbReference>
<dbReference type="PANTHER" id="PTHR24223:SF443">
    <property type="entry name" value="MULTIDRUG-RESISTANCE LIKE PROTEIN 1, ISOFORM I"/>
    <property type="match status" value="1"/>
</dbReference>
<feature type="transmembrane region" description="Helical" evidence="16">
    <location>
        <begin position="308"/>
        <end position="330"/>
    </location>
</feature>
<dbReference type="Pfam" id="PF00664">
    <property type="entry name" value="ABC_membrane"/>
    <property type="match status" value="2"/>
</dbReference>
<feature type="domain" description="ABC transporter" evidence="17">
    <location>
        <begin position="528"/>
        <end position="754"/>
    </location>
</feature>
<dbReference type="EMBL" id="CAJPIZ010004278">
    <property type="protein sequence ID" value="CAG2107356.1"/>
    <property type="molecule type" value="Genomic_DNA"/>
</dbReference>
<dbReference type="FunFam" id="1.20.1560.10:FF:000007">
    <property type="entry name" value="ATP-binding cassette subfamily C member 1"/>
    <property type="match status" value="1"/>
</dbReference>
<evidence type="ECO:0000256" key="11">
    <source>
        <dbReference type="ARBA" id="ARBA00023055"/>
    </source>
</evidence>
<dbReference type="Proteomes" id="UP000759131">
    <property type="component" value="Unassembled WGS sequence"/>
</dbReference>
<dbReference type="InterPro" id="IPR027417">
    <property type="entry name" value="P-loop_NTPase"/>
</dbReference>
<feature type="domain" description="ABC transmembrane type-1" evidence="18">
    <location>
        <begin position="825"/>
        <end position="1118"/>
    </location>
</feature>
<evidence type="ECO:0000256" key="9">
    <source>
        <dbReference type="ARBA" id="ARBA00022840"/>
    </source>
</evidence>
<dbReference type="FunFam" id="3.40.50.300:FF:000074">
    <property type="entry name" value="Multidrug resistance-associated protein 5 isoform 1"/>
    <property type="match status" value="1"/>
</dbReference>
<dbReference type="CDD" id="cd03250">
    <property type="entry name" value="ABCC_MRP_domain1"/>
    <property type="match status" value="1"/>
</dbReference>
<evidence type="ECO:0000256" key="12">
    <source>
        <dbReference type="ARBA" id="ARBA00023136"/>
    </source>
</evidence>
<evidence type="ECO:0000256" key="14">
    <source>
        <dbReference type="ARBA" id="ARBA00047523"/>
    </source>
</evidence>
<evidence type="ECO:0000256" key="7">
    <source>
        <dbReference type="ARBA" id="ARBA00022737"/>
    </source>
</evidence>
<feature type="transmembrane region" description="Helical" evidence="16">
    <location>
        <begin position="12"/>
        <end position="31"/>
    </location>
</feature>
<feature type="transmembrane region" description="Helical" evidence="16">
    <location>
        <begin position="942"/>
        <end position="959"/>
    </location>
</feature>
<feature type="transmembrane region" description="Helical" evidence="16">
    <location>
        <begin position="336"/>
        <end position="357"/>
    </location>
</feature>
<evidence type="ECO:0000256" key="6">
    <source>
        <dbReference type="ARBA" id="ARBA00022692"/>
    </source>
</evidence>
<evidence type="ECO:0000256" key="5">
    <source>
        <dbReference type="ARBA" id="ARBA00022475"/>
    </source>
</evidence>
<feature type="domain" description="ABC transmembrane type-1" evidence="18">
    <location>
        <begin position="197"/>
        <end position="479"/>
    </location>
</feature>
<dbReference type="PANTHER" id="PTHR24223">
    <property type="entry name" value="ATP-BINDING CASSETTE SUB-FAMILY C"/>
    <property type="match status" value="1"/>
</dbReference>
<keyword evidence="11" id="KW-0445">Lipid transport</keyword>
<dbReference type="CDD" id="cd18595">
    <property type="entry name" value="ABC_6TM_MRP1_2_3_6_D1_like"/>
    <property type="match status" value="1"/>
</dbReference>
<evidence type="ECO:0000256" key="4">
    <source>
        <dbReference type="ARBA" id="ARBA00022448"/>
    </source>
</evidence>
<dbReference type="Pfam" id="PF00005">
    <property type="entry name" value="ABC_tran"/>
    <property type="match status" value="2"/>
</dbReference>
<dbReference type="GO" id="GO:0005886">
    <property type="term" value="C:plasma membrane"/>
    <property type="evidence" value="ECO:0007669"/>
    <property type="project" value="UniProtKB-SubCell"/>
</dbReference>
<keyword evidence="7" id="KW-0677">Repeat</keyword>
<comment type="catalytic activity">
    <reaction evidence="14">
        <text>leukotriene C4(in) + ATP + H2O = leukotriene C4(out) + ADP + phosphate + H(+)</text>
        <dbReference type="Rhea" id="RHEA:38963"/>
        <dbReference type="ChEBI" id="CHEBI:15377"/>
        <dbReference type="ChEBI" id="CHEBI:15378"/>
        <dbReference type="ChEBI" id="CHEBI:30616"/>
        <dbReference type="ChEBI" id="CHEBI:43474"/>
        <dbReference type="ChEBI" id="CHEBI:57973"/>
        <dbReference type="ChEBI" id="CHEBI:456216"/>
    </reaction>
    <physiologicalReaction direction="left-to-right" evidence="14">
        <dbReference type="Rhea" id="RHEA:38964"/>
    </physiologicalReaction>
</comment>
<feature type="transmembrane region" description="Helical" evidence="16">
    <location>
        <begin position="821"/>
        <end position="847"/>
    </location>
</feature>
<evidence type="ECO:0000259" key="18">
    <source>
        <dbReference type="PROSITE" id="PS50929"/>
    </source>
</evidence>
<dbReference type="InterPro" id="IPR003439">
    <property type="entry name" value="ABC_transporter-like_ATP-bd"/>
</dbReference>
<feature type="transmembrane region" description="Helical" evidence="16">
    <location>
        <begin position="413"/>
        <end position="442"/>
    </location>
</feature>
<keyword evidence="12 16" id="KW-0472">Membrane</keyword>
<keyword evidence="8" id="KW-0547">Nucleotide-binding</keyword>
<feature type="transmembrane region" description="Helical" evidence="16">
    <location>
        <begin position="235"/>
        <end position="256"/>
    </location>
</feature>
<feature type="transmembrane region" description="Helical" evidence="16">
    <location>
        <begin position="867"/>
        <end position="889"/>
    </location>
</feature>
<dbReference type="SMART" id="SM00382">
    <property type="entry name" value="AAA"/>
    <property type="match status" value="2"/>
</dbReference>
<keyword evidence="5" id="KW-1003">Cell membrane</keyword>
<dbReference type="PROSITE" id="PS50929">
    <property type="entry name" value="ABC_TM1F"/>
    <property type="match status" value="2"/>
</dbReference>
<evidence type="ECO:0000256" key="13">
    <source>
        <dbReference type="ARBA" id="ARBA00034018"/>
    </source>
</evidence>
<evidence type="ECO:0000256" key="3">
    <source>
        <dbReference type="ARBA" id="ARBA00009726"/>
    </source>
</evidence>
<feature type="transmembrane region" description="Helical" evidence="16">
    <location>
        <begin position="1065"/>
        <end position="1082"/>
    </location>
</feature>
<dbReference type="InterPro" id="IPR050173">
    <property type="entry name" value="ABC_transporter_C-like"/>
</dbReference>
<organism evidence="19">
    <name type="scientific">Medioppia subpectinata</name>
    <dbReference type="NCBI Taxonomy" id="1979941"/>
    <lineage>
        <taxon>Eukaryota</taxon>
        <taxon>Metazoa</taxon>
        <taxon>Ecdysozoa</taxon>
        <taxon>Arthropoda</taxon>
        <taxon>Chelicerata</taxon>
        <taxon>Arachnida</taxon>
        <taxon>Acari</taxon>
        <taxon>Acariformes</taxon>
        <taxon>Sarcoptiformes</taxon>
        <taxon>Oribatida</taxon>
        <taxon>Brachypylina</taxon>
        <taxon>Oppioidea</taxon>
        <taxon>Oppiidae</taxon>
        <taxon>Medioppia</taxon>
    </lineage>
</organism>
<evidence type="ECO:0000256" key="10">
    <source>
        <dbReference type="ARBA" id="ARBA00022989"/>
    </source>
</evidence>
<dbReference type="GO" id="GO:0016887">
    <property type="term" value="F:ATP hydrolysis activity"/>
    <property type="evidence" value="ECO:0007669"/>
    <property type="project" value="InterPro"/>
</dbReference>
<evidence type="ECO:0000313" key="20">
    <source>
        <dbReference type="Proteomes" id="UP000759131"/>
    </source>
</evidence>
<feature type="transmembrane region" description="Helical" evidence="16">
    <location>
        <begin position="1088"/>
        <end position="1110"/>
    </location>
</feature>
<dbReference type="GO" id="GO:0006869">
    <property type="term" value="P:lipid transport"/>
    <property type="evidence" value="ECO:0007669"/>
    <property type="project" value="UniProtKB-KW"/>
</dbReference>
<dbReference type="GO" id="GO:0005524">
    <property type="term" value="F:ATP binding"/>
    <property type="evidence" value="ECO:0007669"/>
    <property type="project" value="UniProtKB-KW"/>
</dbReference>
<dbReference type="InterPro" id="IPR003593">
    <property type="entry name" value="AAA+_ATPase"/>
</dbReference>
<dbReference type="CDD" id="cd03244">
    <property type="entry name" value="ABCC_MRP_domain2"/>
    <property type="match status" value="1"/>
</dbReference>
<dbReference type="InterPro" id="IPR017871">
    <property type="entry name" value="ABC_transporter-like_CS"/>
</dbReference>
<feature type="transmembrane region" description="Helical" evidence="16">
    <location>
        <begin position="43"/>
        <end position="63"/>
    </location>
</feature>
<dbReference type="Gene3D" id="1.20.1560.10">
    <property type="entry name" value="ABC transporter type 1, transmembrane domain"/>
    <property type="match status" value="2"/>
</dbReference>
<dbReference type="CDD" id="cd18603">
    <property type="entry name" value="ABC_6TM_MRP1_2_3_6_D2_like"/>
    <property type="match status" value="1"/>
</dbReference>
<protein>
    <recommendedName>
        <fullName evidence="21">Multidrug resistance-associated protein 1</fullName>
    </recommendedName>
</protein>
<reference evidence="19" key="1">
    <citation type="submission" date="2020-11" db="EMBL/GenBank/DDBJ databases">
        <authorList>
            <person name="Tran Van P."/>
        </authorList>
    </citation>
    <scope>NUCLEOTIDE SEQUENCE</scope>
</reference>
<dbReference type="SUPFAM" id="SSF90123">
    <property type="entry name" value="ABC transporter transmembrane region"/>
    <property type="match status" value="2"/>
</dbReference>
<keyword evidence="4" id="KW-0813">Transport</keyword>
<dbReference type="InterPro" id="IPR011527">
    <property type="entry name" value="ABC1_TM_dom"/>
</dbReference>
<gene>
    <name evidence="19" type="ORF">OSB1V03_LOCUS7358</name>
</gene>
<evidence type="ECO:0000256" key="16">
    <source>
        <dbReference type="SAM" id="Phobius"/>
    </source>
</evidence>
<keyword evidence="10 16" id="KW-1133">Transmembrane helix</keyword>
<keyword evidence="20" id="KW-1185">Reference proteome</keyword>
<feature type="non-terminal residue" evidence="19">
    <location>
        <position position="1"/>
    </location>
</feature>
<dbReference type="EMBL" id="OC858853">
    <property type="protein sequence ID" value="CAD7626926.1"/>
    <property type="molecule type" value="Genomic_DNA"/>
</dbReference>
<feature type="transmembrane region" description="Helical" evidence="16">
    <location>
        <begin position="462"/>
        <end position="484"/>
    </location>
</feature>
<comment type="catalytic activity">
    <reaction evidence="15">
        <text>17beta-estradiol 17-O-(beta-D-glucuronate)(in) + ATP + H2O = 17beta-estradiol 17-O-(beta-D-glucuronate)(out) + ADP + phosphate + H(+)</text>
        <dbReference type="Rhea" id="RHEA:60128"/>
        <dbReference type="ChEBI" id="CHEBI:15377"/>
        <dbReference type="ChEBI" id="CHEBI:15378"/>
        <dbReference type="ChEBI" id="CHEBI:30616"/>
        <dbReference type="ChEBI" id="CHEBI:43474"/>
        <dbReference type="ChEBI" id="CHEBI:82961"/>
        <dbReference type="ChEBI" id="CHEBI:456216"/>
    </reaction>
    <physiologicalReaction direction="left-to-right" evidence="15">
        <dbReference type="Rhea" id="RHEA:60129"/>
    </physiologicalReaction>
</comment>
<dbReference type="PROSITE" id="PS50893">
    <property type="entry name" value="ABC_TRANSPORTER_2"/>
    <property type="match status" value="2"/>
</dbReference>
<evidence type="ECO:0000259" key="17">
    <source>
        <dbReference type="PROSITE" id="PS50893"/>
    </source>
</evidence>
<keyword evidence="9" id="KW-0067">ATP-binding</keyword>
<feature type="transmembrane region" description="Helical" evidence="16">
    <location>
        <begin position="965"/>
        <end position="985"/>
    </location>
</feature>
<evidence type="ECO:0000256" key="8">
    <source>
        <dbReference type="ARBA" id="ARBA00022741"/>
    </source>
</evidence>
<comment type="catalytic activity">
    <reaction evidence="13">
        <text>ATP + H2O + xenobioticSide 1 = ADP + phosphate + xenobioticSide 2.</text>
        <dbReference type="EC" id="7.6.2.2"/>
    </reaction>
</comment>
<evidence type="ECO:0000313" key="19">
    <source>
        <dbReference type="EMBL" id="CAD7626926.1"/>
    </source>
</evidence>
<dbReference type="GO" id="GO:0008559">
    <property type="term" value="F:ABC-type xenobiotic transporter activity"/>
    <property type="evidence" value="ECO:0007669"/>
    <property type="project" value="UniProtKB-EC"/>
</dbReference>
<evidence type="ECO:0000256" key="15">
    <source>
        <dbReference type="ARBA" id="ARBA00047576"/>
    </source>
</evidence>
<dbReference type="Gene3D" id="3.40.50.300">
    <property type="entry name" value="P-loop containing nucleotide triphosphate hydrolases"/>
    <property type="match status" value="2"/>
</dbReference>
<keyword evidence="6 16" id="KW-0812">Transmembrane</keyword>
<dbReference type="OrthoDB" id="6412548at2759"/>
<comment type="similarity">
    <text evidence="3">Belongs to the ABC transporter superfamily. ABCC family. Conjugate transporter (TC 3.A.1.208) subfamily.</text>
</comment>
<dbReference type="FunFam" id="1.20.1560.10:FF:000001">
    <property type="entry name" value="ATP-binding cassette subfamily C member 1"/>
    <property type="match status" value="1"/>
</dbReference>